<evidence type="ECO:0000256" key="1">
    <source>
        <dbReference type="ARBA" id="ARBA00022737"/>
    </source>
</evidence>
<reference evidence="5" key="1">
    <citation type="submission" date="2022-01" db="EMBL/GenBank/DDBJ databases">
        <authorList>
            <person name="Braso-Vives M."/>
        </authorList>
    </citation>
    <scope>NUCLEOTIDE SEQUENCE</scope>
</reference>
<dbReference type="EMBL" id="OV696694">
    <property type="protein sequence ID" value="CAH1274727.1"/>
    <property type="molecule type" value="Genomic_DNA"/>
</dbReference>
<dbReference type="InterPro" id="IPR036770">
    <property type="entry name" value="Ankyrin_rpt-contain_sf"/>
</dbReference>
<dbReference type="PRINTS" id="PR01415">
    <property type="entry name" value="ANKYRIN"/>
</dbReference>
<dbReference type="PROSITE" id="PS50088">
    <property type="entry name" value="ANK_REPEAT"/>
    <property type="match status" value="7"/>
</dbReference>
<feature type="repeat" description="ANK" evidence="3">
    <location>
        <begin position="34"/>
        <end position="66"/>
    </location>
</feature>
<keyword evidence="2 3" id="KW-0040">ANK repeat</keyword>
<feature type="compositionally biased region" description="Low complexity" evidence="4">
    <location>
        <begin position="334"/>
        <end position="352"/>
    </location>
</feature>
<feature type="region of interest" description="Disordered" evidence="4">
    <location>
        <begin position="334"/>
        <end position="358"/>
    </location>
</feature>
<keyword evidence="1" id="KW-0677">Repeat</keyword>
<evidence type="ECO:0000256" key="3">
    <source>
        <dbReference type="PROSITE-ProRule" id="PRU00023"/>
    </source>
</evidence>
<protein>
    <submittedName>
        <fullName evidence="5">ANK3 protein</fullName>
    </submittedName>
</protein>
<proteinExistence type="predicted"/>
<dbReference type="AlphaFoldDB" id="A0A8K0AII7"/>
<feature type="repeat" description="ANK" evidence="3">
    <location>
        <begin position="182"/>
        <end position="214"/>
    </location>
</feature>
<evidence type="ECO:0000313" key="6">
    <source>
        <dbReference type="Proteomes" id="UP000838412"/>
    </source>
</evidence>
<feature type="repeat" description="ANK" evidence="3">
    <location>
        <begin position="67"/>
        <end position="99"/>
    </location>
</feature>
<sequence>MSVADLFSAASNGGCDKINSLLEKGVNVDAKDDDGCTALHHAAKAGHSPALEMLLDRGVDVNATDQKGWTALHHATNSGHCPTMEQLLDRGARISAADHKGLTVLHHAAMTCHCAAIALLLDRGAIQALDKKRVEQLLADGANPNVLDDKGTALHSAASEGQTETVQHLIAAGADPCAKDLSRQTPLNLASMNGHPEIVHALFPTGAQFDNNVQASLFLAAFEGHAETVHVLLATGADANAYYGKGSTPLHSAAAEGHPETVRALVTCGANVNARDEIGRTPLHEALRRCHIDVAQILITAGTDLSVQDINSAPADNGYRSLCASYSNVRPGLSNGSSQVGSGSGTSGTSPGSDGGDEFVWSYRSTRPVLPIDSSPGSAGSFVCDPGSPCYWSAGSGCSPESDVGAAQSNQGGYITSLVQPSKGLLQRSKRHQYRDCSSKRHVVVLGNPGSVDGHARI</sequence>
<name>A0A8K0AII7_BRALA</name>
<accession>A0A8K0AII7</accession>
<gene>
    <name evidence="5" type="primary">ANK3</name>
    <name evidence="5" type="ORF">BLAG_LOCUS25660</name>
</gene>
<dbReference type="SUPFAM" id="SSF48403">
    <property type="entry name" value="Ankyrin repeat"/>
    <property type="match status" value="1"/>
</dbReference>
<dbReference type="Gene3D" id="1.25.40.20">
    <property type="entry name" value="Ankyrin repeat-containing domain"/>
    <property type="match status" value="4"/>
</dbReference>
<dbReference type="Pfam" id="PF12796">
    <property type="entry name" value="Ank_2"/>
    <property type="match status" value="3"/>
</dbReference>
<evidence type="ECO:0000256" key="2">
    <source>
        <dbReference type="ARBA" id="ARBA00023043"/>
    </source>
</evidence>
<feature type="repeat" description="ANK" evidence="3">
    <location>
        <begin position="245"/>
        <end position="277"/>
    </location>
</feature>
<dbReference type="PROSITE" id="PS50297">
    <property type="entry name" value="ANK_REP_REGION"/>
    <property type="match status" value="7"/>
</dbReference>
<dbReference type="OrthoDB" id="194358at2759"/>
<organism evidence="5 6">
    <name type="scientific">Branchiostoma lanceolatum</name>
    <name type="common">Common lancelet</name>
    <name type="synonym">Amphioxus lanceolatum</name>
    <dbReference type="NCBI Taxonomy" id="7740"/>
    <lineage>
        <taxon>Eukaryota</taxon>
        <taxon>Metazoa</taxon>
        <taxon>Chordata</taxon>
        <taxon>Cephalochordata</taxon>
        <taxon>Leptocardii</taxon>
        <taxon>Amphioxiformes</taxon>
        <taxon>Branchiostomatidae</taxon>
        <taxon>Branchiostoma</taxon>
    </lineage>
</organism>
<evidence type="ECO:0000256" key="4">
    <source>
        <dbReference type="SAM" id="MobiDB-lite"/>
    </source>
</evidence>
<dbReference type="SMART" id="SM00248">
    <property type="entry name" value="ANK"/>
    <property type="match status" value="9"/>
</dbReference>
<feature type="repeat" description="ANK" evidence="3">
    <location>
        <begin position="149"/>
        <end position="181"/>
    </location>
</feature>
<dbReference type="InterPro" id="IPR002110">
    <property type="entry name" value="Ankyrin_rpt"/>
</dbReference>
<feature type="repeat" description="ANK" evidence="3">
    <location>
        <begin position="278"/>
        <end position="310"/>
    </location>
</feature>
<dbReference type="PANTHER" id="PTHR24171:SF10">
    <property type="entry name" value="ANKYRIN REPEAT DOMAIN-CONTAINING PROTEIN 29-LIKE"/>
    <property type="match status" value="1"/>
</dbReference>
<feature type="repeat" description="ANK" evidence="3">
    <location>
        <begin position="212"/>
        <end position="244"/>
    </location>
</feature>
<evidence type="ECO:0000313" key="5">
    <source>
        <dbReference type="EMBL" id="CAH1274727.1"/>
    </source>
</evidence>
<dbReference type="PANTHER" id="PTHR24171">
    <property type="entry name" value="ANKYRIN REPEAT DOMAIN-CONTAINING PROTEIN 39-RELATED"/>
    <property type="match status" value="1"/>
</dbReference>
<keyword evidence="6" id="KW-1185">Reference proteome</keyword>
<dbReference type="Proteomes" id="UP000838412">
    <property type="component" value="Chromosome 9"/>
</dbReference>